<feature type="compositionally biased region" description="Polar residues" evidence="1">
    <location>
        <begin position="218"/>
        <end position="229"/>
    </location>
</feature>
<feature type="compositionally biased region" description="Low complexity" evidence="1">
    <location>
        <begin position="1048"/>
        <end position="1057"/>
    </location>
</feature>
<feature type="compositionally biased region" description="Low complexity" evidence="1">
    <location>
        <begin position="463"/>
        <end position="476"/>
    </location>
</feature>
<feature type="compositionally biased region" description="Low complexity" evidence="1">
    <location>
        <begin position="892"/>
        <end position="906"/>
    </location>
</feature>
<feature type="region of interest" description="Disordered" evidence="1">
    <location>
        <begin position="536"/>
        <end position="715"/>
    </location>
</feature>
<proteinExistence type="predicted"/>
<feature type="compositionally biased region" description="Low complexity" evidence="1">
    <location>
        <begin position="1307"/>
        <end position="1339"/>
    </location>
</feature>
<feature type="compositionally biased region" description="Low complexity" evidence="1">
    <location>
        <begin position="1355"/>
        <end position="1374"/>
    </location>
</feature>
<feature type="compositionally biased region" description="Low complexity" evidence="1">
    <location>
        <begin position="18"/>
        <end position="36"/>
    </location>
</feature>
<evidence type="ECO:0000313" key="2">
    <source>
        <dbReference type="EMBL" id="KAK7447348.1"/>
    </source>
</evidence>
<feature type="compositionally biased region" description="Low complexity" evidence="1">
    <location>
        <begin position="954"/>
        <end position="967"/>
    </location>
</feature>
<feature type="compositionally biased region" description="Basic and acidic residues" evidence="1">
    <location>
        <begin position="1121"/>
        <end position="1131"/>
    </location>
</feature>
<feature type="compositionally biased region" description="Low complexity" evidence="1">
    <location>
        <begin position="662"/>
        <end position="673"/>
    </location>
</feature>
<feature type="compositionally biased region" description="Polar residues" evidence="1">
    <location>
        <begin position="246"/>
        <end position="260"/>
    </location>
</feature>
<feature type="region of interest" description="Disordered" evidence="1">
    <location>
        <begin position="1"/>
        <end position="101"/>
    </location>
</feature>
<feature type="compositionally biased region" description="Low complexity" evidence="1">
    <location>
        <begin position="1132"/>
        <end position="1187"/>
    </location>
</feature>
<feature type="region of interest" description="Disordered" evidence="1">
    <location>
        <begin position="737"/>
        <end position="774"/>
    </location>
</feature>
<feature type="region of interest" description="Disordered" evidence="1">
    <location>
        <begin position="814"/>
        <end position="1086"/>
    </location>
</feature>
<feature type="compositionally biased region" description="Basic residues" evidence="1">
    <location>
        <begin position="1188"/>
        <end position="1198"/>
    </location>
</feature>
<feature type="compositionally biased region" description="Low complexity" evidence="1">
    <location>
        <begin position="1109"/>
        <end position="1120"/>
    </location>
</feature>
<feature type="compositionally biased region" description="Low complexity" evidence="1">
    <location>
        <begin position="632"/>
        <end position="643"/>
    </location>
</feature>
<feature type="compositionally biased region" description="Polar residues" evidence="1">
    <location>
        <begin position="985"/>
        <end position="1008"/>
    </location>
</feature>
<feature type="compositionally biased region" description="Acidic residues" evidence="1">
    <location>
        <begin position="938"/>
        <end position="949"/>
    </location>
</feature>
<protein>
    <submittedName>
        <fullName evidence="2">Uncharacterized protein</fullName>
    </submittedName>
</protein>
<evidence type="ECO:0000313" key="3">
    <source>
        <dbReference type="Proteomes" id="UP001498398"/>
    </source>
</evidence>
<feature type="compositionally biased region" description="Basic residues" evidence="1">
    <location>
        <begin position="356"/>
        <end position="370"/>
    </location>
</feature>
<comment type="caution">
    <text evidence="2">The sequence shown here is derived from an EMBL/GenBank/DDBJ whole genome shotgun (WGS) entry which is preliminary data.</text>
</comment>
<sequence length="1424" mass="148727">MNWLKKRKRTSESVGANTVTPVSSSTIASTSTITPTRSLSLTLKRKWKNESQISPTTTRASTTTKKRTSYAIDQDAGRPTSPLSLPGSRPTSPAADHASNPKLFPIVSSSTTTNTMDVSPPLSVSPVNHVNARKVYPRMDAAPSVTSLVPSVDPAASAEALASSSGHGKRHRHNSLPQPMTMGKGPGSSSGVDVSSSETLTPASSKSRGHKAHHSLQLPFTGSRPSSAASRDKPLPNKPIPLTLHSPLSKTTLMQSTGTSAYAHHKGVPSRISEDPSELEGEQAWGDIEEEDEGEMTERERGSGFGWGETDEDAGEEGTERSMSEMDWVPYDRDREAKAKPARPGSGVRRIEVGSGRRRKTRRGHSRRLSSRSNSGSSSATTPRTSRTPSYSHTGSIQDHDDDHDLPPRPAGPIPPSTVPSDGDPFEGKRLVVPYVIPSSRSASPSSAVSGKQPALVRPSGVSARSSSASSAARASQRNNDSKTRLHPSLYALEAPELVDERSIQALVAALDTGSTSEDGESVSVSSSEVNAFLDARYGRYSGSGTGPSRRSYDVRRGAEQEVEDNGEAEWEDEHDEHDAANTTSSSIPIFVRADEQDPEQSFSSNQAQISHINGEPGTYTDGYGSWRTFRSPYYSSSGAPSPVTSGPNSRFNTTSTRRSQANPNAKPKANPKYLGVGMGAPPSSYHPKSNNANSRSTSGSASGPSPFPSVRVKVKQRRLSSINSLYRDSGYISLRKGDADYVEKGSDGGKDGRSGGHGTDRGSRPPPLSINLSTSLGRELGRELGVGKTGQELEEKDVEALIAKLEAQSSLLEWEDGDEDTSTTRTRSMSVPLSERSGYSWHRDRDGIEEEGEGSADAASSKALFGRRSRWGMRDMDDGASQSSKTHSHWSFHASSISPSLSASARGMTRDRSSDIRASRTDSEAPSSNWSFHIDGVEEEEEGEEGAEDNNIGPGLSSAPAALSAVGAGGRPTTSAHLSHRSHLSQGLTPRSSGYTKSRSSGATSAYWTAPDPSEFSVGERIYEEEEEEKVDINQSRPSSRASTGLKAGSIVSGASGKSGSGSGSGSGSTSTKTAKTLEPRVEEDNLLRKAVLQADARHLYPLSAPVATSTASQQAQQGRGREREKDPRRPTSTSTSASATTASPSPSIHSLHSHAQSQLSSASKPVTTISASNSASASTSTGTTRSRSKSLRRTHRMSAAAGATLVSSPSFTSSFTPGPGSGLLPGAAAIAATTTATASGNTSRSRPVSASTSASIPLPVYVPNRPLSPAATPRMTPTQTPVGTPKGTTPVGTVASRDREKRNLAVTTNATTTASVNATRSSGVSGVSGVSGSSHGSTGSGTGSGSGSGGRSASGSRPSTGTSTGNTSMSGGPNKGIMISAGPSLVKGKEKGDISLSASGIKNRESTSTSASAGGSRVKLGK</sequence>
<feature type="compositionally biased region" description="Polar residues" evidence="1">
    <location>
        <begin position="644"/>
        <end position="661"/>
    </location>
</feature>
<evidence type="ECO:0000256" key="1">
    <source>
        <dbReference type="SAM" id="MobiDB-lite"/>
    </source>
</evidence>
<dbReference type="Proteomes" id="UP001498398">
    <property type="component" value="Unassembled WGS sequence"/>
</dbReference>
<feature type="compositionally biased region" description="Basic and acidic residues" evidence="1">
    <location>
        <begin position="318"/>
        <end position="339"/>
    </location>
</feature>
<feature type="compositionally biased region" description="Gly residues" evidence="1">
    <location>
        <begin position="1058"/>
        <end position="1068"/>
    </location>
</feature>
<feature type="region of interest" description="Disordered" evidence="1">
    <location>
        <begin position="1103"/>
        <end position="1424"/>
    </location>
</feature>
<feature type="compositionally biased region" description="Low complexity" evidence="1">
    <location>
        <begin position="438"/>
        <end position="450"/>
    </location>
</feature>
<reference evidence="2 3" key="1">
    <citation type="submission" date="2024-01" db="EMBL/GenBank/DDBJ databases">
        <title>A draft genome for the cacao thread blight pathogen Marasmiellus scandens.</title>
        <authorList>
            <person name="Baruah I.K."/>
            <person name="Leung J."/>
            <person name="Bukari Y."/>
            <person name="Amoako-Attah I."/>
            <person name="Meinhardt L.W."/>
            <person name="Bailey B.A."/>
            <person name="Cohen S.P."/>
        </authorList>
    </citation>
    <scope>NUCLEOTIDE SEQUENCE [LARGE SCALE GENOMIC DNA]</scope>
    <source>
        <strain evidence="2 3">GH-19</strain>
    </source>
</reference>
<feature type="compositionally biased region" description="Low complexity" evidence="1">
    <location>
        <begin position="187"/>
        <end position="197"/>
    </location>
</feature>
<feature type="compositionally biased region" description="Low complexity" evidence="1">
    <location>
        <begin position="1408"/>
        <end position="1418"/>
    </location>
</feature>
<organism evidence="2 3">
    <name type="scientific">Marasmiellus scandens</name>
    <dbReference type="NCBI Taxonomy" id="2682957"/>
    <lineage>
        <taxon>Eukaryota</taxon>
        <taxon>Fungi</taxon>
        <taxon>Dikarya</taxon>
        <taxon>Basidiomycota</taxon>
        <taxon>Agaricomycotina</taxon>
        <taxon>Agaricomycetes</taxon>
        <taxon>Agaricomycetidae</taxon>
        <taxon>Agaricales</taxon>
        <taxon>Marasmiineae</taxon>
        <taxon>Omphalotaceae</taxon>
        <taxon>Marasmiellus</taxon>
    </lineage>
</organism>
<feature type="compositionally biased region" description="Basic and acidic residues" evidence="1">
    <location>
        <begin position="737"/>
        <end position="764"/>
    </location>
</feature>
<feature type="compositionally biased region" description="Low complexity" evidence="1">
    <location>
        <begin position="1278"/>
        <end position="1296"/>
    </location>
</feature>
<dbReference type="EMBL" id="JBANRG010000041">
    <property type="protein sequence ID" value="KAK7447348.1"/>
    <property type="molecule type" value="Genomic_DNA"/>
</dbReference>
<feature type="compositionally biased region" description="Acidic residues" evidence="1">
    <location>
        <begin position="275"/>
        <end position="295"/>
    </location>
</feature>
<feature type="compositionally biased region" description="Polar residues" evidence="1">
    <location>
        <begin position="1246"/>
        <end position="1257"/>
    </location>
</feature>
<feature type="compositionally biased region" description="Gly residues" evidence="1">
    <location>
        <begin position="1340"/>
        <end position="1354"/>
    </location>
</feature>
<feature type="compositionally biased region" description="Low complexity" evidence="1">
    <location>
        <begin position="1205"/>
        <end position="1245"/>
    </location>
</feature>
<feature type="compositionally biased region" description="Basic and acidic residues" evidence="1">
    <location>
        <begin position="909"/>
        <end position="924"/>
    </location>
</feature>
<accession>A0ABR1J1E7</accession>
<feature type="region of interest" description="Disordered" evidence="1">
    <location>
        <begin position="157"/>
        <end position="489"/>
    </location>
</feature>
<feature type="compositionally biased region" description="Basic and acidic residues" evidence="1">
    <location>
        <begin position="398"/>
        <end position="407"/>
    </location>
</feature>
<gene>
    <name evidence="2" type="ORF">VKT23_014058</name>
</gene>
<feature type="compositionally biased region" description="Polar residues" evidence="1">
    <location>
        <begin position="1034"/>
        <end position="1044"/>
    </location>
</feature>
<feature type="compositionally biased region" description="Basic and acidic residues" evidence="1">
    <location>
        <begin position="1077"/>
        <end position="1086"/>
    </location>
</feature>
<feature type="compositionally biased region" description="Low complexity" evidence="1">
    <location>
        <begin position="690"/>
        <end position="705"/>
    </location>
</feature>
<feature type="compositionally biased region" description="Polar residues" evidence="1">
    <location>
        <begin position="600"/>
        <end position="612"/>
    </location>
</feature>
<keyword evidence="3" id="KW-1185">Reference proteome</keyword>
<feature type="compositionally biased region" description="Basic and acidic residues" evidence="1">
    <location>
        <begin position="551"/>
        <end position="560"/>
    </location>
</feature>
<feature type="compositionally biased region" description="Pro residues" evidence="1">
    <location>
        <begin position="408"/>
        <end position="418"/>
    </location>
</feature>
<feature type="compositionally biased region" description="Low complexity" evidence="1">
    <location>
        <begin position="371"/>
        <end position="394"/>
    </location>
</feature>
<name>A0ABR1J1E7_9AGAR</name>
<feature type="compositionally biased region" description="Acidic residues" evidence="1">
    <location>
        <begin position="561"/>
        <end position="576"/>
    </location>
</feature>